<reference evidence="3" key="1">
    <citation type="submission" date="2017-02" db="UniProtKB">
        <authorList>
            <consortium name="WormBaseParasite"/>
        </authorList>
    </citation>
    <scope>IDENTIFICATION</scope>
</reference>
<proteinExistence type="predicted"/>
<keyword evidence="2" id="KW-1185">Reference proteome</keyword>
<reference evidence="1 2" key="2">
    <citation type="submission" date="2018-11" db="EMBL/GenBank/DDBJ databases">
        <authorList>
            <consortium name="Pathogen Informatics"/>
        </authorList>
    </citation>
    <scope>NUCLEOTIDE SEQUENCE [LARGE SCALE GENOMIC DNA]</scope>
</reference>
<dbReference type="AlphaFoldDB" id="A0A0N4YL42"/>
<dbReference type="EMBL" id="UYSL01022982">
    <property type="protein sequence ID" value="VDL81519.1"/>
    <property type="molecule type" value="Genomic_DNA"/>
</dbReference>
<gene>
    <name evidence="1" type="ORF">NBR_LOCUS17799</name>
</gene>
<evidence type="ECO:0000313" key="3">
    <source>
        <dbReference type="WBParaSite" id="NBR_0001779801-mRNA-1"/>
    </source>
</evidence>
<protein>
    <submittedName>
        <fullName evidence="3">Wsv094</fullName>
    </submittedName>
</protein>
<organism evidence="3">
    <name type="scientific">Nippostrongylus brasiliensis</name>
    <name type="common">Rat hookworm</name>
    <dbReference type="NCBI Taxonomy" id="27835"/>
    <lineage>
        <taxon>Eukaryota</taxon>
        <taxon>Metazoa</taxon>
        <taxon>Ecdysozoa</taxon>
        <taxon>Nematoda</taxon>
        <taxon>Chromadorea</taxon>
        <taxon>Rhabditida</taxon>
        <taxon>Rhabditina</taxon>
        <taxon>Rhabditomorpha</taxon>
        <taxon>Strongyloidea</taxon>
        <taxon>Heligmosomidae</taxon>
        <taxon>Nippostrongylus</taxon>
    </lineage>
</organism>
<evidence type="ECO:0000313" key="1">
    <source>
        <dbReference type="EMBL" id="VDL81519.1"/>
    </source>
</evidence>
<dbReference type="Proteomes" id="UP000271162">
    <property type="component" value="Unassembled WGS sequence"/>
</dbReference>
<sequence length="101" mass="11834">MMVKNKILITLMVVMMMTTLMMITMMIMMMMVVMIPMTITIMMMMLECYEYRSALATICALLEFNNPTSAMVYCFTIMMIMMMMMMMTDGPNLYLVQTTFI</sequence>
<dbReference type="WBParaSite" id="NBR_0001779801-mRNA-1">
    <property type="protein sequence ID" value="NBR_0001779801-mRNA-1"/>
    <property type="gene ID" value="NBR_0001779801"/>
</dbReference>
<accession>A0A0N4YL42</accession>
<evidence type="ECO:0000313" key="2">
    <source>
        <dbReference type="Proteomes" id="UP000271162"/>
    </source>
</evidence>
<name>A0A0N4YL42_NIPBR</name>